<sequence length="39" mass="4342">MTCRGCLFIQLPRGLGVQCSTGLDAPHREIWLPRQFGAI</sequence>
<reference evidence="1 2" key="1">
    <citation type="submission" date="2013-03" db="EMBL/GenBank/DDBJ databases">
        <authorList>
            <person name="Fiebig A."/>
            <person name="Goeker M."/>
            <person name="Klenk H.-P.P."/>
        </authorList>
    </citation>
    <scope>NUCLEOTIDE SEQUENCE [LARGE SCALE GENOMIC DNA]</scope>
    <source>
        <strain evidence="1 2">DSM 17492</strain>
    </source>
</reference>
<evidence type="ECO:0000313" key="2">
    <source>
        <dbReference type="Proteomes" id="UP000025047"/>
    </source>
</evidence>
<dbReference type="Proteomes" id="UP000025047">
    <property type="component" value="Unassembled WGS sequence"/>
</dbReference>
<name>A0A017HF18_9RHOB</name>
<accession>A0A017HF18</accession>
<dbReference type="HOGENOM" id="CLU_3312287_0_0_5"/>
<keyword evidence="2" id="KW-1185">Reference proteome</keyword>
<proteinExistence type="predicted"/>
<dbReference type="AlphaFoldDB" id="A0A017HF18"/>
<gene>
    <name evidence="1" type="ORF">Lokhon_01193</name>
</gene>
<evidence type="ECO:0000313" key="1">
    <source>
        <dbReference type="EMBL" id="EYD72394.1"/>
    </source>
</evidence>
<comment type="caution">
    <text evidence="1">The sequence shown here is derived from an EMBL/GenBank/DDBJ whole genome shotgun (WGS) entry which is preliminary data.</text>
</comment>
<protein>
    <submittedName>
        <fullName evidence="1">Uncharacterized protein</fullName>
    </submittedName>
</protein>
<dbReference type="EMBL" id="APGJ01000004">
    <property type="protein sequence ID" value="EYD72394.1"/>
    <property type="molecule type" value="Genomic_DNA"/>
</dbReference>
<organism evidence="1 2">
    <name type="scientific">Limimaricola hongkongensis DSM 17492</name>
    <dbReference type="NCBI Taxonomy" id="1122180"/>
    <lineage>
        <taxon>Bacteria</taxon>
        <taxon>Pseudomonadati</taxon>
        <taxon>Pseudomonadota</taxon>
        <taxon>Alphaproteobacteria</taxon>
        <taxon>Rhodobacterales</taxon>
        <taxon>Paracoccaceae</taxon>
        <taxon>Limimaricola</taxon>
    </lineage>
</organism>